<evidence type="ECO:0000256" key="6">
    <source>
        <dbReference type="ARBA" id="ARBA00022840"/>
    </source>
</evidence>
<dbReference type="SUPFAM" id="SSF52540">
    <property type="entry name" value="P-loop containing nucleoside triphosphate hydrolases"/>
    <property type="match status" value="1"/>
</dbReference>
<dbReference type="InterPro" id="IPR027417">
    <property type="entry name" value="P-loop_NTPase"/>
</dbReference>
<dbReference type="EMBL" id="CP121671">
    <property type="protein sequence ID" value="WFT74771.1"/>
    <property type="molecule type" value="Genomic_DNA"/>
</dbReference>
<sequence length="216" mass="23955">MSEILELDHVSKKYEQGNETITVLNHVSMSVRTGEFGAILGPSGSGKSTLLSIIGALTNPTGGEVKLSGRNVHHLSKKEQTNLRLEEIGFIFQGANLVPFLTVKEQLQLIGQLIHQKNKITKRAEDLLTHLGLTERSSHYPEHLSGGEQQRVAIARALMNQPSLILADEPTASLDRDRGKSVVNLLANETRKRNIATIMVTHDEAMIKNCDWVYRM</sequence>
<comment type="subcellular location">
    <subcellularLocation>
        <location evidence="1">Cell membrane</location>
        <topology evidence="1">Peripheral membrane protein</topology>
    </subcellularLocation>
</comment>
<evidence type="ECO:0000256" key="4">
    <source>
        <dbReference type="ARBA" id="ARBA00022475"/>
    </source>
</evidence>
<feature type="domain" description="ABC transporter" evidence="11">
    <location>
        <begin position="5"/>
        <end position="216"/>
    </location>
</feature>
<accession>A0ABY8J1B0</accession>
<proteinExistence type="inferred from homology"/>
<dbReference type="InterPro" id="IPR015854">
    <property type="entry name" value="ABC_transpr_LolD-like"/>
</dbReference>
<dbReference type="GO" id="GO:0005524">
    <property type="term" value="F:ATP binding"/>
    <property type="evidence" value="ECO:0007669"/>
    <property type="project" value="UniProtKB-KW"/>
</dbReference>
<evidence type="ECO:0000256" key="1">
    <source>
        <dbReference type="ARBA" id="ARBA00004202"/>
    </source>
</evidence>
<evidence type="ECO:0000256" key="9">
    <source>
        <dbReference type="ARBA" id="ARBA00024432"/>
    </source>
</evidence>
<keyword evidence="7" id="KW-0472">Membrane</keyword>
<comment type="similarity">
    <text evidence="8">Belongs to the ABC transporter superfamily. HrtA family.</text>
</comment>
<dbReference type="PANTHER" id="PTHR24220:SF666">
    <property type="entry name" value="HEMIN IMPORT ATP-BINDING PROTEIN HRTA-RELATED"/>
    <property type="match status" value="1"/>
</dbReference>
<keyword evidence="5" id="KW-0547">Nucleotide-binding</keyword>
<evidence type="ECO:0000256" key="8">
    <source>
        <dbReference type="ARBA" id="ARBA00024359"/>
    </source>
</evidence>
<gene>
    <name evidence="12" type="ORF">P9989_20920</name>
</gene>
<evidence type="ECO:0000256" key="10">
    <source>
        <dbReference type="ARBA" id="ARBA00024721"/>
    </source>
</evidence>
<keyword evidence="4" id="KW-1003">Cell membrane</keyword>
<comment type="subunit">
    <text evidence="2">The complex is composed of two ATP-binding proteins (HrtA), two transmembrane proteins (HrtB) and a solute-binding protein.</text>
</comment>
<keyword evidence="6 12" id="KW-0067">ATP-binding</keyword>
<dbReference type="CDD" id="cd03255">
    <property type="entry name" value="ABC_MJ0796_LolCDE_FtsE"/>
    <property type="match status" value="1"/>
</dbReference>
<protein>
    <recommendedName>
        <fullName evidence="9">Putative hemin import ATP-binding protein HrtA</fullName>
    </recommendedName>
</protein>
<dbReference type="Proteomes" id="UP001221597">
    <property type="component" value="Chromosome"/>
</dbReference>
<evidence type="ECO:0000313" key="12">
    <source>
        <dbReference type="EMBL" id="WFT74771.1"/>
    </source>
</evidence>
<keyword evidence="13" id="KW-1185">Reference proteome</keyword>
<dbReference type="PROSITE" id="PS00211">
    <property type="entry name" value="ABC_TRANSPORTER_1"/>
    <property type="match status" value="1"/>
</dbReference>
<keyword evidence="3" id="KW-0813">Transport</keyword>
<comment type="function">
    <text evidence="10">Part of the ABC transporter complex hrt involved in hemin import. Responsible for energy coupling to the transport system.</text>
</comment>
<evidence type="ECO:0000256" key="2">
    <source>
        <dbReference type="ARBA" id="ARBA00011131"/>
    </source>
</evidence>
<name>A0ABY8J1B0_9BACI</name>
<evidence type="ECO:0000256" key="7">
    <source>
        <dbReference type="ARBA" id="ARBA00023136"/>
    </source>
</evidence>
<evidence type="ECO:0000256" key="5">
    <source>
        <dbReference type="ARBA" id="ARBA00022741"/>
    </source>
</evidence>
<dbReference type="InterPro" id="IPR017911">
    <property type="entry name" value="MacB-like_ATP-bd"/>
</dbReference>
<reference evidence="12 13" key="1">
    <citation type="submission" date="2023-04" db="EMBL/GenBank/DDBJ databases">
        <title>Genome sequence of Halobacillus naozhouensis KACC 21980.</title>
        <authorList>
            <person name="Kim S."/>
            <person name="Heo J."/>
            <person name="Kwon S.-W."/>
        </authorList>
    </citation>
    <scope>NUCLEOTIDE SEQUENCE [LARGE SCALE GENOMIC DNA]</scope>
    <source>
        <strain evidence="12 13">KCTC 13234</strain>
    </source>
</reference>
<dbReference type="PROSITE" id="PS50893">
    <property type="entry name" value="ABC_TRANSPORTER_2"/>
    <property type="match status" value="1"/>
</dbReference>
<dbReference type="Pfam" id="PF00005">
    <property type="entry name" value="ABC_tran"/>
    <property type="match status" value="1"/>
</dbReference>
<dbReference type="InterPro" id="IPR003439">
    <property type="entry name" value="ABC_transporter-like_ATP-bd"/>
</dbReference>
<organism evidence="12 13">
    <name type="scientific">Halobacillus naozhouensis</name>
    <dbReference type="NCBI Taxonomy" id="554880"/>
    <lineage>
        <taxon>Bacteria</taxon>
        <taxon>Bacillati</taxon>
        <taxon>Bacillota</taxon>
        <taxon>Bacilli</taxon>
        <taxon>Bacillales</taxon>
        <taxon>Bacillaceae</taxon>
        <taxon>Halobacillus</taxon>
    </lineage>
</organism>
<dbReference type="Gene3D" id="3.40.50.300">
    <property type="entry name" value="P-loop containing nucleotide triphosphate hydrolases"/>
    <property type="match status" value="1"/>
</dbReference>
<dbReference type="SMART" id="SM00382">
    <property type="entry name" value="AAA"/>
    <property type="match status" value="1"/>
</dbReference>
<evidence type="ECO:0000313" key="13">
    <source>
        <dbReference type="Proteomes" id="UP001221597"/>
    </source>
</evidence>
<dbReference type="InterPro" id="IPR017871">
    <property type="entry name" value="ABC_transporter-like_CS"/>
</dbReference>
<evidence type="ECO:0000259" key="11">
    <source>
        <dbReference type="PROSITE" id="PS50893"/>
    </source>
</evidence>
<dbReference type="PANTHER" id="PTHR24220">
    <property type="entry name" value="IMPORT ATP-BINDING PROTEIN"/>
    <property type="match status" value="1"/>
</dbReference>
<dbReference type="InterPro" id="IPR003593">
    <property type="entry name" value="AAA+_ATPase"/>
</dbReference>
<evidence type="ECO:0000256" key="3">
    <source>
        <dbReference type="ARBA" id="ARBA00022448"/>
    </source>
</evidence>
<dbReference type="RefSeq" id="WP_283076767.1">
    <property type="nucleotide sequence ID" value="NZ_CP121671.1"/>
</dbReference>